<comment type="caution">
    <text evidence="3">The sequence shown here is derived from an EMBL/GenBank/DDBJ whole genome shotgun (WGS) entry which is preliminary data.</text>
</comment>
<proteinExistence type="predicted"/>
<dbReference type="SUPFAM" id="SSF55811">
    <property type="entry name" value="Nudix"/>
    <property type="match status" value="1"/>
</dbReference>
<dbReference type="Proteomes" id="UP000648352">
    <property type="component" value="Unassembled WGS sequence"/>
</dbReference>
<feature type="domain" description="Nudix hydrolase" evidence="1">
    <location>
        <begin position="25"/>
        <end position="113"/>
    </location>
</feature>
<keyword evidence="3" id="KW-0378">Hydrolase</keyword>
<dbReference type="InterPro" id="IPR036388">
    <property type="entry name" value="WH-like_DNA-bd_sf"/>
</dbReference>
<dbReference type="GO" id="GO:0016787">
    <property type="term" value="F:hydrolase activity"/>
    <property type="evidence" value="ECO:0007669"/>
    <property type="project" value="UniProtKB-KW"/>
</dbReference>
<dbReference type="InterPro" id="IPR015797">
    <property type="entry name" value="NUDIX_hydrolase-like_dom_sf"/>
</dbReference>
<evidence type="ECO:0000313" key="4">
    <source>
        <dbReference type="Proteomes" id="UP000648352"/>
    </source>
</evidence>
<sequence>MTDAHQPSRRPLIDYSRPSVAVDTAVLTVVDQSLSVLLVRAGDDGARWRLPGTFLHEGETLRDAVLRSLRVKAGVAGLQPRQLHVFDAPDRDDRGWVLSVAHVDVVRAETLPASDHIWIAPISDLPDLPYDHRDIVDFAVDVLRSDYRRAPDPGALLDGPFTMRRLRLVHEAVLGEKLVPDTFRRAMTPALRATGRMLVEGRGRPAELFERV</sequence>
<evidence type="ECO:0000259" key="2">
    <source>
        <dbReference type="Pfam" id="PF21906"/>
    </source>
</evidence>
<name>A0ABR8RYU7_9MICO</name>
<dbReference type="Gene3D" id="3.90.79.10">
    <property type="entry name" value="Nucleoside Triphosphate Pyrophosphohydrolase"/>
    <property type="match status" value="1"/>
</dbReference>
<feature type="domain" description="NrtR DNA-binding winged helix" evidence="2">
    <location>
        <begin position="155"/>
        <end position="209"/>
    </location>
</feature>
<dbReference type="RefSeq" id="WP_191717408.1">
    <property type="nucleotide sequence ID" value="NZ_JACSQP010000001.1"/>
</dbReference>
<dbReference type="Gene3D" id="1.10.10.10">
    <property type="entry name" value="Winged helix-like DNA-binding domain superfamily/Winged helix DNA-binding domain"/>
    <property type="match status" value="1"/>
</dbReference>
<dbReference type="InterPro" id="IPR036390">
    <property type="entry name" value="WH_DNA-bd_sf"/>
</dbReference>
<dbReference type="Pfam" id="PF00293">
    <property type="entry name" value="NUDIX"/>
    <property type="match status" value="1"/>
</dbReference>
<reference evidence="3 4" key="1">
    <citation type="submission" date="2020-08" db="EMBL/GenBank/DDBJ databases">
        <title>A Genomic Blueprint of the Chicken Gut Microbiome.</title>
        <authorList>
            <person name="Gilroy R."/>
            <person name="Ravi A."/>
            <person name="Getino M."/>
            <person name="Pursley I."/>
            <person name="Horton D.L."/>
            <person name="Alikhan N.-F."/>
            <person name="Baker D."/>
            <person name="Gharbi K."/>
            <person name="Hall N."/>
            <person name="Watson M."/>
            <person name="Adriaenssens E.M."/>
            <person name="Foster-Nyarko E."/>
            <person name="Jarju S."/>
            <person name="Secka A."/>
            <person name="Antonio M."/>
            <person name="Oren A."/>
            <person name="Chaudhuri R."/>
            <person name="La Ragione R.M."/>
            <person name="Hildebrand F."/>
            <person name="Pallen M.J."/>
        </authorList>
    </citation>
    <scope>NUCLEOTIDE SEQUENCE [LARGE SCALE GENOMIC DNA]</scope>
    <source>
        <strain evidence="3 4">Sa4CUA7</strain>
    </source>
</reference>
<dbReference type="Pfam" id="PF21906">
    <property type="entry name" value="WHD_NrtR"/>
    <property type="match status" value="1"/>
</dbReference>
<evidence type="ECO:0000259" key="1">
    <source>
        <dbReference type="Pfam" id="PF00293"/>
    </source>
</evidence>
<dbReference type="EMBL" id="JACSQP010000001">
    <property type="protein sequence ID" value="MBD7956402.1"/>
    <property type="molecule type" value="Genomic_DNA"/>
</dbReference>
<dbReference type="PANTHER" id="PTHR43736:SF4">
    <property type="entry name" value="SLR1690 PROTEIN"/>
    <property type="match status" value="1"/>
</dbReference>
<organism evidence="3 4">
    <name type="scientific">Microbacterium pullorum</name>
    <dbReference type="NCBI Taxonomy" id="2762236"/>
    <lineage>
        <taxon>Bacteria</taxon>
        <taxon>Bacillati</taxon>
        <taxon>Actinomycetota</taxon>
        <taxon>Actinomycetes</taxon>
        <taxon>Micrococcales</taxon>
        <taxon>Microbacteriaceae</taxon>
        <taxon>Microbacterium</taxon>
    </lineage>
</organism>
<dbReference type="PANTHER" id="PTHR43736">
    <property type="entry name" value="ADP-RIBOSE PYROPHOSPHATASE"/>
    <property type="match status" value="1"/>
</dbReference>
<accession>A0ABR8RYU7</accession>
<dbReference type="InterPro" id="IPR054105">
    <property type="entry name" value="WHD_NrtR"/>
</dbReference>
<dbReference type="CDD" id="cd18873">
    <property type="entry name" value="NUDIX_NadM_like"/>
    <property type="match status" value="1"/>
</dbReference>
<dbReference type="InterPro" id="IPR000086">
    <property type="entry name" value="NUDIX_hydrolase_dom"/>
</dbReference>
<protein>
    <submittedName>
        <fullName evidence="3">NUDIX hydrolase</fullName>
    </submittedName>
</protein>
<keyword evidence="4" id="KW-1185">Reference proteome</keyword>
<evidence type="ECO:0000313" key="3">
    <source>
        <dbReference type="EMBL" id="MBD7956402.1"/>
    </source>
</evidence>
<dbReference type="SUPFAM" id="SSF46785">
    <property type="entry name" value="Winged helix' DNA-binding domain"/>
    <property type="match status" value="1"/>
</dbReference>
<gene>
    <name evidence="3" type="ORF">H9651_01985</name>
</gene>